<evidence type="ECO:0000256" key="1">
    <source>
        <dbReference type="SAM" id="MobiDB-lite"/>
    </source>
</evidence>
<accession>C5B1U3</accession>
<sequence>MMAKPNPLSAVAAQVAESMGKAQDKPHPVSMTLSPTEPTSVVPTKASREGKRFLGYYVEPIRHEEIKQAALDEGIQIQELMRRAIDAWMEQNGAEAVAAVARRRERRLANRS</sequence>
<dbReference type="HOGENOM" id="CLU_2246879_0_0_5"/>
<dbReference type="EMBL" id="CP001510">
    <property type="protein sequence ID" value="ACS39727.1"/>
    <property type="molecule type" value="Genomic_DNA"/>
</dbReference>
<protein>
    <recommendedName>
        <fullName evidence="2">Antitoxin-like ribbon-helix-helix domain-containing protein</fullName>
    </recommendedName>
</protein>
<dbReference type="Proteomes" id="UP000009081">
    <property type="component" value="Chromosome"/>
</dbReference>
<feature type="domain" description="Antitoxin-like ribbon-helix-helix" evidence="2">
    <location>
        <begin position="48"/>
        <end position="94"/>
    </location>
</feature>
<dbReference type="GO" id="GO:0006355">
    <property type="term" value="P:regulation of DNA-templated transcription"/>
    <property type="evidence" value="ECO:0007669"/>
    <property type="project" value="InterPro"/>
</dbReference>
<dbReference type="SUPFAM" id="SSF47598">
    <property type="entry name" value="Ribbon-helix-helix"/>
    <property type="match status" value="1"/>
</dbReference>
<evidence type="ECO:0000313" key="4">
    <source>
        <dbReference type="Proteomes" id="UP000009081"/>
    </source>
</evidence>
<dbReference type="InterPro" id="IPR010985">
    <property type="entry name" value="Ribbon_hlx_hlx"/>
</dbReference>
<proteinExistence type="predicted"/>
<evidence type="ECO:0000313" key="3">
    <source>
        <dbReference type="EMBL" id="ACS39727.1"/>
    </source>
</evidence>
<feature type="region of interest" description="Disordered" evidence="1">
    <location>
        <begin position="1"/>
        <end position="46"/>
    </location>
</feature>
<name>C5B1U3_METEA</name>
<feature type="compositionally biased region" description="Polar residues" evidence="1">
    <location>
        <begin position="31"/>
        <end position="42"/>
    </location>
</feature>
<gene>
    <name evidence="3" type="ordered locus">MexAM1_META1p1915</name>
</gene>
<keyword evidence="4" id="KW-1185">Reference proteome</keyword>
<dbReference type="Pfam" id="PF20605">
    <property type="entry name" value="Antitox_RHH"/>
    <property type="match status" value="1"/>
</dbReference>
<dbReference type="KEGG" id="mea:Mex_1p1915"/>
<dbReference type="STRING" id="272630.MexAM1_META1p1915"/>
<evidence type="ECO:0000259" key="2">
    <source>
        <dbReference type="Pfam" id="PF20605"/>
    </source>
</evidence>
<organism evidence="3 4">
    <name type="scientific">Methylorubrum extorquens (strain ATCC 14718 / DSM 1338 / JCM 2805 / NCIMB 9133 / AM1)</name>
    <name type="common">Methylobacterium extorquens</name>
    <dbReference type="NCBI Taxonomy" id="272630"/>
    <lineage>
        <taxon>Bacteria</taxon>
        <taxon>Pseudomonadati</taxon>
        <taxon>Pseudomonadota</taxon>
        <taxon>Alphaproteobacteria</taxon>
        <taxon>Hyphomicrobiales</taxon>
        <taxon>Methylobacteriaceae</taxon>
        <taxon>Methylorubrum</taxon>
    </lineage>
</organism>
<dbReference type="AlphaFoldDB" id="C5B1U3"/>
<reference evidence="3 4" key="1">
    <citation type="journal article" date="2009" name="PLoS ONE">
        <title>Methylobacterium genome sequences: a reference blueprint to investigate microbial metabolism of C1 compounds from natural and industrial sources.</title>
        <authorList>
            <person name="Vuilleumier S."/>
            <person name="Chistoserdova L."/>
            <person name="Lee M.-C."/>
            <person name="Bringel F."/>
            <person name="Lajus A."/>
            <person name="Zhou Y."/>
            <person name="Gourion B."/>
            <person name="Barbe V."/>
            <person name="Chang J."/>
            <person name="Cruveiller S."/>
            <person name="Dossat C."/>
            <person name="Gillett W."/>
            <person name="Gruffaz C."/>
            <person name="Haugen E."/>
            <person name="Hourcade E."/>
            <person name="Levy R."/>
            <person name="Mangenot S."/>
            <person name="Muller E."/>
            <person name="Nadalig T."/>
            <person name="Pagni M."/>
            <person name="Penny C."/>
            <person name="Peyraud R."/>
            <person name="Robinson D.G."/>
            <person name="Roche D."/>
            <person name="Rouy Z."/>
            <person name="Saenampechek C."/>
            <person name="Salvignol G."/>
            <person name="Vallenet D."/>
            <person name="Wu Z."/>
            <person name="Marx C.J."/>
            <person name="Vorholt J.A."/>
            <person name="Olson M.V."/>
            <person name="Kaul R."/>
            <person name="Weissenbach J."/>
            <person name="Medigue C."/>
            <person name="Lidstrom M.E."/>
        </authorList>
    </citation>
    <scope>NUCLEOTIDE SEQUENCE [LARGE SCALE GENOMIC DNA]</scope>
    <source>
        <strain evidence="4">ATCC 14718 / DSM 1338 / JCM 2805 / NCIMB 9133 / AM1</strain>
    </source>
</reference>
<dbReference type="InterPro" id="IPR046765">
    <property type="entry name" value="Antitox_RHH"/>
</dbReference>